<dbReference type="GO" id="GO:0005576">
    <property type="term" value="C:extracellular region"/>
    <property type="evidence" value="ECO:0007669"/>
    <property type="project" value="UniProtKB-SubCell"/>
</dbReference>
<evidence type="ECO:0000256" key="17">
    <source>
        <dbReference type="ARBA" id="ARBA00023319"/>
    </source>
</evidence>
<keyword evidence="22" id="KW-1185">Reference proteome</keyword>
<dbReference type="InterPro" id="IPR003591">
    <property type="entry name" value="Leu-rich_rpt_typical-subtyp"/>
</dbReference>
<keyword evidence="10" id="KW-0677">Repeat</keyword>
<dbReference type="FunFam" id="2.60.40.10:FF:000004">
    <property type="entry name" value="DCC isoform 1"/>
    <property type="match status" value="1"/>
</dbReference>
<comment type="subcellular location">
    <subcellularLocation>
        <location evidence="2">Cell membrane</location>
    </subcellularLocation>
    <subcellularLocation>
        <location evidence="3">Secreted</location>
    </subcellularLocation>
</comment>
<gene>
    <name evidence="21" type="ORF">CUNI_LOCUS14804</name>
</gene>
<evidence type="ECO:0000256" key="14">
    <source>
        <dbReference type="ARBA" id="ARBA00023136"/>
    </source>
</evidence>
<dbReference type="SMART" id="SM00409">
    <property type="entry name" value="IG"/>
    <property type="match status" value="4"/>
</dbReference>
<feature type="binding site" description="axial binding residue" evidence="19">
    <location>
        <position position="981"/>
    </location>
    <ligand>
        <name>heme b</name>
        <dbReference type="ChEBI" id="CHEBI:60344"/>
    </ligand>
    <ligandPart>
        <name>Fe</name>
        <dbReference type="ChEBI" id="CHEBI:18248"/>
    </ligandPart>
</feature>
<dbReference type="EMBL" id="CAJHNH020003413">
    <property type="protein sequence ID" value="CAG5129246.1"/>
    <property type="molecule type" value="Genomic_DNA"/>
</dbReference>
<dbReference type="Pfam" id="PF03098">
    <property type="entry name" value="An_peroxidase"/>
    <property type="match status" value="1"/>
</dbReference>
<evidence type="ECO:0000256" key="4">
    <source>
        <dbReference type="ARBA" id="ARBA00022475"/>
    </source>
</evidence>
<proteinExistence type="inferred from homology"/>
<dbReference type="PRINTS" id="PR00457">
    <property type="entry name" value="ANPEROXIDASE"/>
</dbReference>
<feature type="domain" description="Ig-like" evidence="20">
    <location>
        <begin position="339"/>
        <end position="425"/>
    </location>
</feature>
<dbReference type="InterPro" id="IPR036179">
    <property type="entry name" value="Ig-like_dom_sf"/>
</dbReference>
<feature type="domain" description="Ig-like" evidence="20">
    <location>
        <begin position="432"/>
        <end position="518"/>
    </location>
</feature>
<dbReference type="FunFam" id="2.60.40.10:FF:000273">
    <property type="entry name" value="contactin-3 isoform X1"/>
    <property type="match status" value="1"/>
</dbReference>
<keyword evidence="5" id="KW-0964">Secreted</keyword>
<keyword evidence="11" id="KW-0106">Calcium</keyword>
<evidence type="ECO:0000256" key="5">
    <source>
        <dbReference type="ARBA" id="ARBA00022525"/>
    </source>
</evidence>
<dbReference type="InterPro" id="IPR019791">
    <property type="entry name" value="Haem_peroxidase_animal"/>
</dbReference>
<comment type="caution">
    <text evidence="21">The sequence shown here is derived from an EMBL/GenBank/DDBJ whole genome shotgun (WGS) entry which is preliminary data.</text>
</comment>
<dbReference type="Proteomes" id="UP000678393">
    <property type="component" value="Unassembled WGS sequence"/>
</dbReference>
<sequence>DLRFNKIKRIPRGSFPNLPHLHTLFLNNNELQELEDGSFHGLPELRFVYLYKNKIQKIHPNVFRSIPHLEQLFLHSNELSKFPEHIFDSNPNLKRLRLDSNSLVCDCDMMWLADMLKEKSTHTQAAVTCRYPSKFQGRSLMSIAKEDFHCEKPKITMQPKDVDVTFGNTVYFTCRAEGAPNPEIMWFHNDNMINTNVEDRYSILDDGTLMIESAQDSDKGAYECMARNAAGMAKTSKVELRYMGDQEIPKFMETPSDITVIEGEDAELVCHVMGNPRPDITWTLNSDPVTGNIRARKLETGSLVISNVRLSDAGTYECSASNSVKTISSSARVRVLVKPVIVEPPVDVSVVLGTVVNFTCEARGDSQTVLTWTKDGENLRNNGRYEVLKNGQMLIIHNAVASDQGKYTCKAENAAGSTTASGTLRIVENAAPSFSQTSDLISTAAGSDVTLHCAAEGKPDPLYDWMRDGRVLQNRNRISIQAGELRITNVQSHDAGRYDCVAENFVGKASKAIFLQVQGADIGRVGDQFVNSAIPQATRQVNSAVNTTLSQLFDPTKEHTVQDLLSAFRYPTPEALDLARAEEIFEQTLEIIQRHVSEGHSYNLTGFETSYQELVSPSHIHMIANMSGCLRRTHAADCSDTCFHRRYRTMDGTCNNLQNPTWGAANTAFNRLLPAIYENGFNSPVGWNRHKLYKGTHLPSARLVSSLVIATDHVTSDEQFTHMLMQWGQFIDHDMDLSPQAISFARFSDGRRCNETCENTNPCFPISVPTSDPRIRNHECLGFTRSSATCNTDSTSLFFNTVSPRQQLNALTSFIDASNVYGNSDRMSSIVRDLASNRGLLREGPSTATVRRLLPFDEDTLERPDCQIEPSKRHIPCFIAGDVRVNEQLALISMHTLWMRQHNHMAAGLHRINPHWDGNKIYHEARKIMGALFQHITFKHWLPKVLGPKGMAMIGPYEGYKHDVNPSIVNEFAVAAMRFGHTLIQPIIFRLNETFHEIPEGHLSLRQVFFAPHRIIEEGGLDPLIRGLFAKPAKKKLPGELLNSELTERLFQLANAVGQDLASLNIQRGRDHGTQFYNDYRVLCGLPRARTFDDLRSEIPHKDTRDKLQALYSHPDNIDLFVGGITEQVVDGAKVGPTFLCILSDQFKRLRDGDRFWYEREGVFTSEQLVTIQQTSISSAICESSDSITRVQKDVFLLAVDDDDYVPCNEIPKLDLNQWTDCCEDCRTRATLTSFAARFRSRRSAEYSYLDDRPDLYSSNTSDIVS</sequence>
<evidence type="ECO:0000256" key="19">
    <source>
        <dbReference type="PIRSR" id="PIRSR619791-2"/>
    </source>
</evidence>
<accession>A0A8S3ZPD9</accession>
<evidence type="ECO:0000256" key="15">
    <source>
        <dbReference type="ARBA" id="ARBA00023157"/>
    </source>
</evidence>
<evidence type="ECO:0000256" key="8">
    <source>
        <dbReference type="ARBA" id="ARBA00022723"/>
    </source>
</evidence>
<dbReference type="InterPro" id="IPR003598">
    <property type="entry name" value="Ig_sub2"/>
</dbReference>
<dbReference type="GO" id="GO:0005886">
    <property type="term" value="C:plasma membrane"/>
    <property type="evidence" value="ECO:0007669"/>
    <property type="project" value="UniProtKB-SubCell"/>
</dbReference>
<dbReference type="SUPFAM" id="SSF48113">
    <property type="entry name" value="Heme-dependent peroxidases"/>
    <property type="match status" value="1"/>
</dbReference>
<feature type="domain" description="Ig-like" evidence="20">
    <location>
        <begin position="249"/>
        <end position="334"/>
    </location>
</feature>
<dbReference type="Pfam" id="PF07679">
    <property type="entry name" value="I-set"/>
    <property type="match status" value="4"/>
</dbReference>
<dbReference type="SMART" id="SM00369">
    <property type="entry name" value="LRR_TYP"/>
    <property type="match status" value="3"/>
</dbReference>
<keyword evidence="15" id="KW-1015">Disulfide bond</keyword>
<dbReference type="InterPro" id="IPR001611">
    <property type="entry name" value="Leu-rich_rpt"/>
</dbReference>
<dbReference type="PROSITE" id="PS50292">
    <property type="entry name" value="PEROXIDASE_3"/>
    <property type="match status" value="1"/>
</dbReference>
<comment type="cofactor">
    <cofactor evidence="1">
        <name>heme b</name>
        <dbReference type="ChEBI" id="CHEBI:60344"/>
    </cofactor>
</comment>
<evidence type="ECO:0000256" key="16">
    <source>
        <dbReference type="ARBA" id="ARBA00023180"/>
    </source>
</evidence>
<feature type="non-terminal residue" evidence="21">
    <location>
        <position position="1266"/>
    </location>
</feature>
<dbReference type="AlphaFoldDB" id="A0A8S3ZPD9"/>
<keyword evidence="9" id="KW-0732">Signal</keyword>
<dbReference type="Gene3D" id="3.80.10.10">
    <property type="entry name" value="Ribonuclease Inhibitor"/>
    <property type="match status" value="1"/>
</dbReference>
<dbReference type="CDD" id="cd09826">
    <property type="entry name" value="peroxidasin_like"/>
    <property type="match status" value="1"/>
</dbReference>
<keyword evidence="8 19" id="KW-0479">Metal-binding</keyword>
<comment type="similarity">
    <text evidence="18">Belongs to the peroxidase family. XPO subfamily.</text>
</comment>
<dbReference type="GO" id="GO:0046872">
    <property type="term" value="F:metal ion binding"/>
    <property type="evidence" value="ECO:0007669"/>
    <property type="project" value="UniProtKB-KW"/>
</dbReference>
<dbReference type="OrthoDB" id="823504at2759"/>
<dbReference type="PANTHER" id="PTHR11475:SF58">
    <property type="entry name" value="PEROXIDASIN"/>
    <property type="match status" value="1"/>
</dbReference>
<dbReference type="InterPro" id="IPR010255">
    <property type="entry name" value="Haem_peroxidase_sf"/>
</dbReference>
<dbReference type="FunFam" id="1.10.640.10:FF:000001">
    <property type="entry name" value="Peroxidasin homolog"/>
    <property type="match status" value="1"/>
</dbReference>
<dbReference type="SMART" id="SM00082">
    <property type="entry name" value="LRRCT"/>
    <property type="match status" value="1"/>
</dbReference>
<keyword evidence="7 19" id="KW-0349">Heme</keyword>
<dbReference type="InterPro" id="IPR032675">
    <property type="entry name" value="LRR_dom_sf"/>
</dbReference>
<dbReference type="InterPro" id="IPR034824">
    <property type="entry name" value="Peroxidasin_peroxidase"/>
</dbReference>
<keyword evidence="4" id="KW-1003">Cell membrane</keyword>
<evidence type="ECO:0000256" key="18">
    <source>
        <dbReference type="ARBA" id="ARBA00061342"/>
    </source>
</evidence>
<evidence type="ECO:0000256" key="1">
    <source>
        <dbReference type="ARBA" id="ARBA00001970"/>
    </source>
</evidence>
<organism evidence="21 22">
    <name type="scientific">Candidula unifasciata</name>
    <dbReference type="NCBI Taxonomy" id="100452"/>
    <lineage>
        <taxon>Eukaryota</taxon>
        <taxon>Metazoa</taxon>
        <taxon>Spiralia</taxon>
        <taxon>Lophotrochozoa</taxon>
        <taxon>Mollusca</taxon>
        <taxon>Gastropoda</taxon>
        <taxon>Heterobranchia</taxon>
        <taxon>Euthyneura</taxon>
        <taxon>Panpulmonata</taxon>
        <taxon>Eupulmonata</taxon>
        <taxon>Stylommatophora</taxon>
        <taxon>Helicina</taxon>
        <taxon>Helicoidea</taxon>
        <taxon>Geomitridae</taxon>
        <taxon>Candidula</taxon>
    </lineage>
</organism>
<dbReference type="InterPro" id="IPR003599">
    <property type="entry name" value="Ig_sub"/>
</dbReference>
<dbReference type="SUPFAM" id="SSF48726">
    <property type="entry name" value="Immunoglobulin"/>
    <property type="match status" value="4"/>
</dbReference>
<dbReference type="InterPro" id="IPR013783">
    <property type="entry name" value="Ig-like_fold"/>
</dbReference>
<evidence type="ECO:0000256" key="6">
    <source>
        <dbReference type="ARBA" id="ARBA00022614"/>
    </source>
</evidence>
<dbReference type="GO" id="GO:0004601">
    <property type="term" value="F:peroxidase activity"/>
    <property type="evidence" value="ECO:0007669"/>
    <property type="project" value="InterPro"/>
</dbReference>
<dbReference type="Pfam" id="PF13855">
    <property type="entry name" value="LRR_8"/>
    <property type="match status" value="1"/>
</dbReference>
<dbReference type="PROSITE" id="PS51450">
    <property type="entry name" value="LRR"/>
    <property type="match status" value="1"/>
</dbReference>
<dbReference type="PROSITE" id="PS50835">
    <property type="entry name" value="IG_LIKE"/>
    <property type="match status" value="4"/>
</dbReference>
<dbReference type="FunFam" id="2.60.40.10:FF:000163">
    <property type="entry name" value="peroxidasin homolog"/>
    <property type="match status" value="1"/>
</dbReference>
<evidence type="ECO:0000256" key="9">
    <source>
        <dbReference type="ARBA" id="ARBA00022729"/>
    </source>
</evidence>
<dbReference type="InterPro" id="IPR037120">
    <property type="entry name" value="Haem_peroxidase_sf_animal"/>
</dbReference>
<dbReference type="InterPro" id="IPR013098">
    <property type="entry name" value="Ig_I-set"/>
</dbReference>
<evidence type="ECO:0000313" key="22">
    <source>
        <dbReference type="Proteomes" id="UP000678393"/>
    </source>
</evidence>
<keyword evidence="16" id="KW-0325">Glycoprotein</keyword>
<keyword evidence="6" id="KW-0433">Leucine-rich repeat</keyword>
<reference evidence="21" key="1">
    <citation type="submission" date="2021-04" db="EMBL/GenBank/DDBJ databases">
        <authorList>
            <consortium name="Molecular Ecology Group"/>
        </authorList>
    </citation>
    <scope>NUCLEOTIDE SEQUENCE</scope>
</reference>
<evidence type="ECO:0000259" key="20">
    <source>
        <dbReference type="PROSITE" id="PS50835"/>
    </source>
</evidence>
<dbReference type="SUPFAM" id="SSF52058">
    <property type="entry name" value="L domain-like"/>
    <property type="match status" value="1"/>
</dbReference>
<evidence type="ECO:0000256" key="13">
    <source>
        <dbReference type="ARBA" id="ARBA00023004"/>
    </source>
</evidence>
<evidence type="ECO:0000256" key="10">
    <source>
        <dbReference type="ARBA" id="ARBA00022737"/>
    </source>
</evidence>
<keyword evidence="14" id="KW-0472">Membrane</keyword>
<protein>
    <recommendedName>
        <fullName evidence="20">Ig-like domain-containing protein</fullName>
    </recommendedName>
</protein>
<evidence type="ECO:0000256" key="7">
    <source>
        <dbReference type="ARBA" id="ARBA00022617"/>
    </source>
</evidence>
<dbReference type="Gene3D" id="1.10.640.10">
    <property type="entry name" value="Haem peroxidase domain superfamily, animal type"/>
    <property type="match status" value="1"/>
</dbReference>
<dbReference type="FunFam" id="2.60.40.10:FF:000503">
    <property type="entry name" value="Hemicentin 1"/>
    <property type="match status" value="1"/>
</dbReference>
<evidence type="ECO:0000256" key="3">
    <source>
        <dbReference type="ARBA" id="ARBA00004613"/>
    </source>
</evidence>
<dbReference type="GO" id="GO:0020037">
    <property type="term" value="F:heme binding"/>
    <property type="evidence" value="ECO:0007669"/>
    <property type="project" value="InterPro"/>
</dbReference>
<dbReference type="PANTHER" id="PTHR11475">
    <property type="entry name" value="OXIDASE/PEROXIDASE"/>
    <property type="match status" value="1"/>
</dbReference>
<feature type="domain" description="Ig-like" evidence="20">
    <location>
        <begin position="153"/>
        <end position="239"/>
    </location>
</feature>
<dbReference type="SMART" id="SM00408">
    <property type="entry name" value="IGc2"/>
    <property type="match status" value="4"/>
</dbReference>
<evidence type="ECO:0000313" key="21">
    <source>
        <dbReference type="EMBL" id="CAG5129246.1"/>
    </source>
</evidence>
<keyword evidence="17" id="KW-0393">Immunoglobulin domain</keyword>
<evidence type="ECO:0000256" key="12">
    <source>
        <dbReference type="ARBA" id="ARBA00023002"/>
    </source>
</evidence>
<evidence type="ECO:0000256" key="2">
    <source>
        <dbReference type="ARBA" id="ARBA00004236"/>
    </source>
</evidence>
<dbReference type="InterPro" id="IPR000483">
    <property type="entry name" value="Cys-rich_flank_reg_C"/>
</dbReference>
<name>A0A8S3ZPD9_9EUPU</name>
<dbReference type="Gene3D" id="2.60.40.10">
    <property type="entry name" value="Immunoglobulins"/>
    <property type="match status" value="4"/>
</dbReference>
<keyword evidence="13 19" id="KW-0408">Iron</keyword>
<evidence type="ECO:0000256" key="11">
    <source>
        <dbReference type="ARBA" id="ARBA00022837"/>
    </source>
</evidence>
<dbReference type="InterPro" id="IPR007110">
    <property type="entry name" value="Ig-like_dom"/>
</dbReference>
<keyword evidence="12" id="KW-0560">Oxidoreductase</keyword>
<dbReference type="GO" id="GO:0006979">
    <property type="term" value="P:response to oxidative stress"/>
    <property type="evidence" value="ECO:0007669"/>
    <property type="project" value="InterPro"/>
</dbReference>